<dbReference type="Proteomes" id="UP000321393">
    <property type="component" value="Unassembled WGS sequence"/>
</dbReference>
<evidence type="ECO:0000313" key="2">
    <source>
        <dbReference type="Proteomes" id="UP000321393"/>
    </source>
</evidence>
<proteinExistence type="predicted"/>
<reference evidence="1 2" key="1">
    <citation type="submission" date="2019-08" db="EMBL/GenBank/DDBJ databases">
        <title>Draft genome sequences of two oriental melons (Cucumis melo L. var makuwa).</title>
        <authorList>
            <person name="Kwon S.-Y."/>
        </authorList>
    </citation>
    <scope>NUCLEOTIDE SEQUENCE [LARGE SCALE GENOMIC DNA]</scope>
    <source>
        <strain evidence="2">cv. SW 3</strain>
        <tissue evidence="1">Leaf</tissue>
    </source>
</reference>
<dbReference type="AlphaFoldDB" id="A0A5A7T909"/>
<evidence type="ECO:0000313" key="1">
    <source>
        <dbReference type="EMBL" id="KAA0037789.1"/>
    </source>
</evidence>
<name>A0A5A7T909_CUCMM</name>
<sequence length="103" mass="12269">MSCPSGFHEADMYLELDDDSIKGKHRLRCRSTHSHFEETFALPELGVGVWIDVPLEYIEIVKVAYSKWKEFMADNHRHFKQFSVLKEVHLNSPPRFMNRMEDW</sequence>
<accession>A0A5A7T909</accession>
<evidence type="ECO:0008006" key="3">
    <source>
        <dbReference type="Google" id="ProtNLM"/>
    </source>
</evidence>
<dbReference type="EMBL" id="SSTE01018846">
    <property type="protein sequence ID" value="KAA0037789.1"/>
    <property type="molecule type" value="Genomic_DNA"/>
</dbReference>
<comment type="caution">
    <text evidence="1">The sequence shown here is derived from an EMBL/GenBank/DDBJ whole genome shotgun (WGS) entry which is preliminary data.</text>
</comment>
<protein>
    <recommendedName>
        <fullName evidence="3">CACTA en-spm transposon protein</fullName>
    </recommendedName>
</protein>
<gene>
    <name evidence="1" type="ORF">E6C27_scaffold471G00250</name>
</gene>
<organism evidence="1 2">
    <name type="scientific">Cucumis melo var. makuwa</name>
    <name type="common">Oriental melon</name>
    <dbReference type="NCBI Taxonomy" id="1194695"/>
    <lineage>
        <taxon>Eukaryota</taxon>
        <taxon>Viridiplantae</taxon>
        <taxon>Streptophyta</taxon>
        <taxon>Embryophyta</taxon>
        <taxon>Tracheophyta</taxon>
        <taxon>Spermatophyta</taxon>
        <taxon>Magnoliopsida</taxon>
        <taxon>eudicotyledons</taxon>
        <taxon>Gunneridae</taxon>
        <taxon>Pentapetalae</taxon>
        <taxon>rosids</taxon>
        <taxon>fabids</taxon>
        <taxon>Cucurbitales</taxon>
        <taxon>Cucurbitaceae</taxon>
        <taxon>Benincaseae</taxon>
        <taxon>Cucumis</taxon>
    </lineage>
</organism>